<keyword evidence="2" id="KW-1185">Reference proteome</keyword>
<dbReference type="OrthoDB" id="4772953at2"/>
<name>A0A366DBV0_9NOCA</name>
<accession>A0A366DBV0</accession>
<dbReference type="STRING" id="1210090.GCA_001613185_05714"/>
<comment type="caution">
    <text evidence="1">The sequence shown here is derived from an EMBL/GenBank/DDBJ whole genome shotgun (WGS) entry which is preliminary data.</text>
</comment>
<dbReference type="AlphaFoldDB" id="A0A366DBV0"/>
<protein>
    <submittedName>
        <fullName evidence="1">Uncharacterized protein DUF2771</fullName>
    </submittedName>
</protein>
<dbReference type="EMBL" id="QNRE01000012">
    <property type="protein sequence ID" value="RBO86904.1"/>
    <property type="molecule type" value="Genomic_DNA"/>
</dbReference>
<reference evidence="1 2" key="1">
    <citation type="submission" date="2018-06" db="EMBL/GenBank/DDBJ databases">
        <title>Genomic Encyclopedia of Type Strains, Phase IV (KMG-IV): sequencing the most valuable type-strain genomes for metagenomic binning, comparative biology and taxonomic classification.</title>
        <authorList>
            <person name="Goeker M."/>
        </authorList>
    </citation>
    <scope>NUCLEOTIDE SEQUENCE [LARGE SCALE GENOMIC DNA]</scope>
    <source>
        <strain evidence="1 2">DSM 44599</strain>
    </source>
</reference>
<dbReference type="Proteomes" id="UP000252586">
    <property type="component" value="Unassembled WGS sequence"/>
</dbReference>
<evidence type="ECO:0000313" key="1">
    <source>
        <dbReference type="EMBL" id="RBO86904.1"/>
    </source>
</evidence>
<gene>
    <name evidence="1" type="ORF">DFR74_11276</name>
</gene>
<dbReference type="Pfam" id="PF10969">
    <property type="entry name" value="DUF2771"/>
    <property type="match status" value="1"/>
</dbReference>
<proteinExistence type="predicted"/>
<dbReference type="InterPro" id="IPR024495">
    <property type="entry name" value="DUF2771"/>
</dbReference>
<dbReference type="RefSeq" id="WP_067513061.1">
    <property type="nucleotide sequence ID" value="NZ_CP107943.1"/>
</dbReference>
<organism evidence="1 2">
    <name type="scientific">Nocardia puris</name>
    <dbReference type="NCBI Taxonomy" id="208602"/>
    <lineage>
        <taxon>Bacteria</taxon>
        <taxon>Bacillati</taxon>
        <taxon>Actinomycetota</taxon>
        <taxon>Actinomycetes</taxon>
        <taxon>Mycobacteriales</taxon>
        <taxon>Nocardiaceae</taxon>
        <taxon>Nocardia</taxon>
    </lineage>
</organism>
<evidence type="ECO:0000313" key="2">
    <source>
        <dbReference type="Proteomes" id="UP000252586"/>
    </source>
</evidence>
<sequence length="177" mass="19024">MNKLSGRTVAALVAVALLVLAGVTAGLVAVAVRNAPEHDPEITAYAYGKTVTVPPYHYCDVRLVEGQRLEMSDCRSGESVDLAVPQGYPLQISLPPDIAEAPWLAQLVYALPSGDIVDRVVSRNDYPKGAVAITIDSQPLPELRLIGVEFQLPVPAIDEQGRESTVPHATWSIRTES</sequence>